<feature type="compositionally biased region" description="Low complexity" evidence="5">
    <location>
        <begin position="623"/>
        <end position="645"/>
    </location>
</feature>
<dbReference type="InterPro" id="IPR039421">
    <property type="entry name" value="Type_1_exporter"/>
</dbReference>
<keyword evidence="2 6" id="KW-0812">Transmembrane</keyword>
<evidence type="ECO:0000256" key="2">
    <source>
        <dbReference type="ARBA" id="ARBA00022692"/>
    </source>
</evidence>
<accession>A0ABN9WD99</accession>
<dbReference type="InterPro" id="IPR036640">
    <property type="entry name" value="ABC1_TM_sf"/>
</dbReference>
<dbReference type="SUPFAM" id="SSF52540">
    <property type="entry name" value="P-loop containing nucleoside triphosphate hydrolases"/>
    <property type="match status" value="1"/>
</dbReference>
<comment type="caution">
    <text evidence="8">The sequence shown here is derived from an EMBL/GenBank/DDBJ whole genome shotgun (WGS) entry which is preliminary data.</text>
</comment>
<evidence type="ECO:0000259" key="7">
    <source>
        <dbReference type="PROSITE" id="PS50893"/>
    </source>
</evidence>
<dbReference type="Gene3D" id="3.40.50.300">
    <property type="entry name" value="P-loop containing nucleotide triphosphate hydrolases"/>
    <property type="match status" value="1"/>
</dbReference>
<evidence type="ECO:0000313" key="8">
    <source>
        <dbReference type="EMBL" id="CAK0884310.1"/>
    </source>
</evidence>
<reference evidence="8" key="1">
    <citation type="submission" date="2023-10" db="EMBL/GenBank/DDBJ databases">
        <authorList>
            <person name="Chen Y."/>
            <person name="Shah S."/>
            <person name="Dougan E. K."/>
            <person name="Thang M."/>
            <person name="Chan C."/>
        </authorList>
    </citation>
    <scope>NUCLEOTIDE SEQUENCE [LARGE SCALE GENOMIC DNA]</scope>
</reference>
<evidence type="ECO:0000256" key="6">
    <source>
        <dbReference type="SAM" id="Phobius"/>
    </source>
</evidence>
<feature type="region of interest" description="Disordered" evidence="5">
    <location>
        <begin position="623"/>
        <end position="692"/>
    </location>
</feature>
<keyword evidence="9" id="KW-1185">Reference proteome</keyword>
<feature type="compositionally biased region" description="Low complexity" evidence="5">
    <location>
        <begin position="663"/>
        <end position="692"/>
    </location>
</feature>
<dbReference type="Proteomes" id="UP001189429">
    <property type="component" value="Unassembled WGS sequence"/>
</dbReference>
<dbReference type="SUPFAM" id="SSF90123">
    <property type="entry name" value="ABC transporter transmembrane region"/>
    <property type="match status" value="1"/>
</dbReference>
<dbReference type="Pfam" id="PF00005">
    <property type="entry name" value="ABC_tran"/>
    <property type="match status" value="1"/>
</dbReference>
<proteinExistence type="predicted"/>
<sequence length="692" mass="77295">MLKEFAKLCYSINTPGARWLLMGDQIANVIFIGQVEVGKRLINALSLEDNDFHNSEGILFLAILLTAPYAFTHLFTYRKQFWKVGGMIRKEMLKDLMMRCLYYEEATRDEVNSMEFKQTFSQHVFKLVSDGYMKFFELAAAMGRVIMLFLYFLIYAVKSIAEGDGGQLFYFVALFAAVPILAYVYMLIRTKKSTQVREETEDAKVELMSYMDAVNDDYRIVADCWARPLVIKEVLNKINLVNKYLVDQGARTANDMAFFGWAQELVEFFVIIVAGNLHIHGEITLGVFTSTMAGLRGASAQYGRMYKAFLSMQSCYPALWLLVQYMNLPMDLDQRLATMDKSRKLWPERLAMAQKHEDVVSGKANAEDVMPIILTDVEFEYKVTLRQKLGPRAPGSVADTAESSDYRVLRQVNLEVQQGTLIGVSGPPGHGKGTLLRVLSEVLPPTKGQVFVPSHLRVHHCQVQENLYEGSVAFNVFFALLASKGLTKVEELSKEERDRGVRVCKALDMMPKIVESVEKHDAHTGTKLKGLSLTTRIRIQVARALIANPEVLVLHMPVDSLREAQGDRVIKQLVEFVRNKGVEPGSPSTRGGRRRPRTCLFTSNHAYFLQQADKVWRAWSRGRCTRSSSSSRRPPAGGPRTSRAAAARRSRSCGWAPGAPSLEETTTGAAVPAEAGGAAEEPLLPGATDGSS</sequence>
<dbReference type="PROSITE" id="PS50893">
    <property type="entry name" value="ABC_TRANSPORTER_2"/>
    <property type="match status" value="1"/>
</dbReference>
<dbReference type="InterPro" id="IPR027417">
    <property type="entry name" value="P-loop_NTPase"/>
</dbReference>
<organism evidence="8 9">
    <name type="scientific">Prorocentrum cordatum</name>
    <dbReference type="NCBI Taxonomy" id="2364126"/>
    <lineage>
        <taxon>Eukaryota</taxon>
        <taxon>Sar</taxon>
        <taxon>Alveolata</taxon>
        <taxon>Dinophyceae</taxon>
        <taxon>Prorocentrales</taxon>
        <taxon>Prorocentraceae</taxon>
        <taxon>Prorocentrum</taxon>
    </lineage>
</organism>
<dbReference type="InterPro" id="IPR003439">
    <property type="entry name" value="ABC_transporter-like_ATP-bd"/>
</dbReference>
<comment type="subcellular location">
    <subcellularLocation>
        <location evidence="1">Membrane</location>
        <topology evidence="1">Multi-pass membrane protein</topology>
    </subcellularLocation>
</comment>
<feature type="transmembrane region" description="Helical" evidence="6">
    <location>
        <begin position="168"/>
        <end position="188"/>
    </location>
</feature>
<feature type="transmembrane region" description="Helical" evidence="6">
    <location>
        <begin position="57"/>
        <end position="77"/>
    </location>
</feature>
<evidence type="ECO:0000256" key="3">
    <source>
        <dbReference type="ARBA" id="ARBA00022989"/>
    </source>
</evidence>
<evidence type="ECO:0000256" key="1">
    <source>
        <dbReference type="ARBA" id="ARBA00004141"/>
    </source>
</evidence>
<keyword evidence="4 6" id="KW-0472">Membrane</keyword>
<dbReference type="PANTHER" id="PTHR24221:SF503">
    <property type="entry name" value="MITOCHONDRIAL POTASSIUM CHANNEL ATP-BINDING SUBUNIT"/>
    <property type="match status" value="1"/>
</dbReference>
<dbReference type="PANTHER" id="PTHR24221">
    <property type="entry name" value="ATP-BINDING CASSETTE SUB-FAMILY B"/>
    <property type="match status" value="1"/>
</dbReference>
<gene>
    <name evidence="8" type="ORF">PCOR1329_LOCUS66289</name>
</gene>
<dbReference type="EMBL" id="CAUYUJ010018528">
    <property type="protein sequence ID" value="CAK0884310.1"/>
    <property type="molecule type" value="Genomic_DNA"/>
</dbReference>
<feature type="transmembrane region" description="Helical" evidence="6">
    <location>
        <begin position="135"/>
        <end position="156"/>
    </location>
</feature>
<dbReference type="Gene3D" id="1.20.1560.10">
    <property type="entry name" value="ABC transporter type 1, transmembrane domain"/>
    <property type="match status" value="1"/>
</dbReference>
<evidence type="ECO:0000313" key="9">
    <source>
        <dbReference type="Proteomes" id="UP001189429"/>
    </source>
</evidence>
<protein>
    <recommendedName>
        <fullName evidence="7">ABC transporter domain-containing protein</fullName>
    </recommendedName>
</protein>
<keyword evidence="3 6" id="KW-1133">Transmembrane helix</keyword>
<evidence type="ECO:0000256" key="5">
    <source>
        <dbReference type="SAM" id="MobiDB-lite"/>
    </source>
</evidence>
<evidence type="ECO:0000256" key="4">
    <source>
        <dbReference type="ARBA" id="ARBA00023136"/>
    </source>
</evidence>
<feature type="domain" description="ABC transporter" evidence="7">
    <location>
        <begin position="372"/>
        <end position="645"/>
    </location>
</feature>
<name>A0ABN9WD99_9DINO</name>